<dbReference type="Pfam" id="PF00378">
    <property type="entry name" value="ECH_1"/>
    <property type="match status" value="1"/>
</dbReference>
<dbReference type="InterPro" id="IPR018376">
    <property type="entry name" value="Enoyl-CoA_hyd/isom_CS"/>
</dbReference>
<dbReference type="FunFam" id="3.90.226.10:FF:000009">
    <property type="entry name" value="Carnitinyl-CoA dehydratase"/>
    <property type="match status" value="1"/>
</dbReference>
<dbReference type="OrthoDB" id="9795613at2"/>
<evidence type="ECO:0000256" key="3">
    <source>
        <dbReference type="RuleBase" id="RU003707"/>
    </source>
</evidence>
<dbReference type="RefSeq" id="WP_076399675.1">
    <property type="nucleotide sequence ID" value="NZ_FTOA01000003.1"/>
</dbReference>
<dbReference type="InterPro" id="IPR014748">
    <property type="entry name" value="Enoyl-CoA_hydra_C"/>
</dbReference>
<proteinExistence type="inferred from homology"/>
<dbReference type="InterPro" id="IPR029045">
    <property type="entry name" value="ClpP/crotonase-like_dom_sf"/>
</dbReference>
<comment type="similarity">
    <text evidence="1 3">Belongs to the enoyl-CoA hydratase/isomerase family.</text>
</comment>
<dbReference type="Gene3D" id="3.90.226.10">
    <property type="entry name" value="2-enoyl-CoA Hydratase, Chain A, domain 1"/>
    <property type="match status" value="1"/>
</dbReference>
<dbReference type="PROSITE" id="PS00166">
    <property type="entry name" value="ENOYL_COA_HYDRATASE"/>
    <property type="match status" value="1"/>
</dbReference>
<reference evidence="4 5" key="1">
    <citation type="submission" date="2017-01" db="EMBL/GenBank/DDBJ databases">
        <authorList>
            <person name="Mah S.A."/>
            <person name="Swanson W.J."/>
            <person name="Moy G.W."/>
            <person name="Vacquier V.D."/>
        </authorList>
    </citation>
    <scope>NUCLEOTIDE SEQUENCE [LARGE SCALE GENOMIC DNA]</scope>
    <source>
        <strain evidence="4 5">DSM 11589</strain>
    </source>
</reference>
<dbReference type="STRING" id="80876.SAMN05421779_1039"/>
<dbReference type="FunFam" id="1.10.12.10:FF:000001">
    <property type="entry name" value="Probable enoyl-CoA hydratase, mitochondrial"/>
    <property type="match status" value="1"/>
</dbReference>
<organism evidence="4 5">
    <name type="scientific">Insolitispirillum peregrinum</name>
    <dbReference type="NCBI Taxonomy" id="80876"/>
    <lineage>
        <taxon>Bacteria</taxon>
        <taxon>Pseudomonadati</taxon>
        <taxon>Pseudomonadota</taxon>
        <taxon>Alphaproteobacteria</taxon>
        <taxon>Rhodospirillales</taxon>
        <taxon>Novispirillaceae</taxon>
        <taxon>Insolitispirillum</taxon>
    </lineage>
</organism>
<evidence type="ECO:0000256" key="2">
    <source>
        <dbReference type="ARBA" id="ARBA00023239"/>
    </source>
</evidence>
<dbReference type="GO" id="GO:0006635">
    <property type="term" value="P:fatty acid beta-oxidation"/>
    <property type="evidence" value="ECO:0007669"/>
    <property type="project" value="TreeGrafter"/>
</dbReference>
<dbReference type="PANTHER" id="PTHR11941:SF54">
    <property type="entry name" value="ENOYL-COA HYDRATASE, MITOCHONDRIAL"/>
    <property type="match status" value="1"/>
</dbReference>
<protein>
    <submittedName>
        <fullName evidence="4">Short chain enoyl-CoA hydratase</fullName>
    </submittedName>
</protein>
<dbReference type="EMBL" id="FTOA01000003">
    <property type="protein sequence ID" value="SIS67004.1"/>
    <property type="molecule type" value="Genomic_DNA"/>
</dbReference>
<dbReference type="Gene3D" id="1.10.12.10">
    <property type="entry name" value="Lyase 2-enoyl-coa Hydratase, Chain A, domain 2"/>
    <property type="match status" value="1"/>
</dbReference>
<keyword evidence="5" id="KW-1185">Reference proteome</keyword>
<dbReference type="GO" id="GO:0016836">
    <property type="term" value="F:hydro-lyase activity"/>
    <property type="evidence" value="ECO:0007669"/>
    <property type="project" value="UniProtKB-ARBA"/>
</dbReference>
<dbReference type="SUPFAM" id="SSF52096">
    <property type="entry name" value="ClpP/crotonase"/>
    <property type="match status" value="1"/>
</dbReference>
<dbReference type="InterPro" id="IPR001753">
    <property type="entry name" value="Enoyl-CoA_hydra/iso"/>
</dbReference>
<evidence type="ECO:0000313" key="5">
    <source>
        <dbReference type="Proteomes" id="UP000185678"/>
    </source>
</evidence>
<sequence length="266" mass="27984">MDGIERQTVLELSEDGVAVLRLNRPDVRNALSPALRQELAEHFHALADDPQVACVVLTGGPTVFAAGADIKAMATASPGEMVARASERSWAPIKDFPKPLIAAVNGWALGGGCELAMHADMIIAGESAKFGQPEIRVGIMPGAGGTQRLTRAVGKARAMKILLTGEPVSAAEALAMGLITEVVADEAVLARAVALAQTIAALPRMAARKIKEVVLAGLDGPLEAGLRLERQAFQLLFDTADQKEGMAAFIEKRPARFNQPAGEPQQ</sequence>
<evidence type="ECO:0000313" key="4">
    <source>
        <dbReference type="EMBL" id="SIS67004.1"/>
    </source>
</evidence>
<dbReference type="PANTHER" id="PTHR11941">
    <property type="entry name" value="ENOYL-COA HYDRATASE-RELATED"/>
    <property type="match status" value="1"/>
</dbReference>
<dbReference type="Proteomes" id="UP000185678">
    <property type="component" value="Unassembled WGS sequence"/>
</dbReference>
<accession>A0A1N7KZJ6</accession>
<dbReference type="NCBIfam" id="NF006007">
    <property type="entry name" value="PRK08138.1"/>
    <property type="match status" value="1"/>
</dbReference>
<evidence type="ECO:0000256" key="1">
    <source>
        <dbReference type="ARBA" id="ARBA00005254"/>
    </source>
</evidence>
<name>A0A1N7KZJ6_9PROT</name>
<dbReference type="CDD" id="cd06558">
    <property type="entry name" value="crotonase-like"/>
    <property type="match status" value="1"/>
</dbReference>
<keyword evidence="2" id="KW-0456">Lyase</keyword>
<gene>
    <name evidence="4" type="ORF">SAMN05421779_1039</name>
</gene>
<dbReference type="AlphaFoldDB" id="A0A1N7KZJ6"/>